<dbReference type="InterPro" id="IPR003018">
    <property type="entry name" value="GAF"/>
</dbReference>
<dbReference type="RefSeq" id="WP_117364697.1">
    <property type="nucleotide sequence ID" value="NZ_CP024047.1"/>
</dbReference>
<dbReference type="GO" id="GO:0016301">
    <property type="term" value="F:kinase activity"/>
    <property type="evidence" value="ECO:0007669"/>
    <property type="project" value="UniProtKB-KW"/>
</dbReference>
<feature type="domain" description="GAF" evidence="5">
    <location>
        <begin position="288"/>
        <end position="422"/>
    </location>
</feature>
<dbReference type="Gene3D" id="3.30.450.40">
    <property type="match status" value="1"/>
</dbReference>
<keyword evidence="7" id="KW-0808">Transferase</keyword>
<evidence type="ECO:0000256" key="1">
    <source>
        <dbReference type="ARBA" id="ARBA00023015"/>
    </source>
</evidence>
<dbReference type="GeneID" id="37639113"/>
<dbReference type="InterPro" id="IPR007050">
    <property type="entry name" value="HTH_bacterioopsin"/>
</dbReference>
<protein>
    <submittedName>
        <fullName evidence="7">Signal transduction histidine kinase, contains PAS domain</fullName>
    </submittedName>
</protein>
<dbReference type="Pfam" id="PF04967">
    <property type="entry name" value="HTH_10"/>
    <property type="match status" value="1"/>
</dbReference>
<evidence type="ECO:0000256" key="2">
    <source>
        <dbReference type="ARBA" id="ARBA00023163"/>
    </source>
</evidence>
<dbReference type="InterPro" id="IPR000014">
    <property type="entry name" value="PAS"/>
</dbReference>
<feature type="domain" description="HTH bat-type" evidence="3">
    <location>
        <begin position="594"/>
        <end position="645"/>
    </location>
</feature>
<dbReference type="Gene3D" id="1.10.10.10">
    <property type="entry name" value="Winged helix-like DNA-binding domain superfamily/Winged helix DNA-binding domain"/>
    <property type="match status" value="1"/>
</dbReference>
<dbReference type="InterPro" id="IPR013656">
    <property type="entry name" value="PAS_4"/>
</dbReference>
<proteinExistence type="predicted"/>
<evidence type="ECO:0000259" key="3">
    <source>
        <dbReference type="Pfam" id="PF04967"/>
    </source>
</evidence>
<reference evidence="8" key="1">
    <citation type="submission" date="2017-10" db="EMBL/GenBank/DDBJ databases">
        <title>Phenotypic and genomic properties of facultatively anaerobic sulfur-reducing natronoarchaea from hypersaline soda lakes.</title>
        <authorList>
            <person name="Sorokin D.Y."/>
            <person name="Kublanov I.V."/>
            <person name="Roman P."/>
            <person name="Sinninghe Damste J.S."/>
            <person name="Golyshin P.N."/>
            <person name="Rojo D."/>
            <person name="Ciordia S."/>
            <person name="Mena Md.C."/>
            <person name="Ferrer M."/>
            <person name="Messina E."/>
            <person name="Smedile F."/>
            <person name="La Spada G."/>
            <person name="La Cono V."/>
            <person name="Yakimov M.M."/>
        </authorList>
    </citation>
    <scope>NUCLEOTIDE SEQUENCE [LARGE SCALE GENOMIC DNA]</scope>
    <source>
        <strain evidence="8">AArc1</strain>
    </source>
</reference>
<dbReference type="KEGG" id="nan:AArc1_2335"/>
<feature type="domain" description="PAS fold-4" evidence="4">
    <location>
        <begin position="139"/>
        <end position="248"/>
    </location>
</feature>
<dbReference type="InterPro" id="IPR036388">
    <property type="entry name" value="WH-like_DNA-bd_sf"/>
</dbReference>
<dbReference type="Gene3D" id="3.30.450.20">
    <property type="entry name" value="PAS domain"/>
    <property type="match status" value="1"/>
</dbReference>
<sequence length="657" mass="72892">MIGETSANLIGIVTDTGPSRLHDRLESETSATVRSIPCSELEAILSERSPDAVIVELDRAEAVCKCLERVRVATDAPAVVAPPTGGEPIAAAALRGGATEYAPLDRDGSIERIRQVIESDEQTATSDDEWSYHRLLTTELPDEAFLLDETGTYRDAKVRPESGDLYTVTADELTGNRLEDIFPDDVARRLQACLERAIETDRVQTIEYEAMTTEGIRQFDARVVPAEERIEGRRVVIWLARDVTERARREQRLRSRQAELETLNRINAVSRRVIETLVEVPGQNRLEQEVCERLVDSELYCGSWIAGLGPDDELRYRTGAGDAEAYLECVQTIIGEHETPAAEAARSSDVETATNVLETETLPEPLQEAARKDSVGAVVAVPIAHEAATYGILSVLSDRENAFSETERSAFELLGETMGFTIMAIKNRQLLFSDSIVELEFRIDGGDTFSFDLTESYDCTCSFEWNGTTAGGRTYQYVTIDGLGGETVLEEATAHDSVEECRLIHDGPEQCTIEMCLSESGVRILTNHGVTIRDVTVENGIGTCLVEVPQDANVRAVADALESIYENTELVARRTVDRPVRTAAERRNRILDGLTDRQLTTLRLAYYGGFFEWPRESTGEEIAEAMDVTPPTMHQHLRKGLETILREFFDTDSSRVQ</sequence>
<keyword evidence="7" id="KW-0418">Kinase</keyword>
<evidence type="ECO:0000313" key="8">
    <source>
        <dbReference type="Proteomes" id="UP000258707"/>
    </source>
</evidence>
<evidence type="ECO:0000259" key="5">
    <source>
        <dbReference type="Pfam" id="PF13185"/>
    </source>
</evidence>
<dbReference type="NCBIfam" id="TIGR00229">
    <property type="entry name" value="sensory_box"/>
    <property type="match status" value="1"/>
</dbReference>
<evidence type="ECO:0000313" key="7">
    <source>
        <dbReference type="EMBL" id="AXR78650.1"/>
    </source>
</evidence>
<keyword evidence="2" id="KW-0804">Transcription</keyword>
<dbReference type="PANTHER" id="PTHR34236:SF1">
    <property type="entry name" value="DIMETHYL SULFOXIDE REDUCTASE TRANSCRIPTIONAL ACTIVATOR"/>
    <property type="match status" value="1"/>
</dbReference>
<dbReference type="Pfam" id="PF08448">
    <property type="entry name" value="PAS_4"/>
    <property type="match status" value="1"/>
</dbReference>
<dbReference type="InterPro" id="IPR013324">
    <property type="entry name" value="RNA_pol_sigma_r3/r4-like"/>
</dbReference>
<keyword evidence="1" id="KW-0805">Transcription regulation</keyword>
<dbReference type="PANTHER" id="PTHR34236">
    <property type="entry name" value="DIMETHYL SULFOXIDE REDUCTASE TRANSCRIPTIONAL ACTIVATOR"/>
    <property type="match status" value="1"/>
</dbReference>
<dbReference type="SUPFAM" id="SSF55785">
    <property type="entry name" value="PYP-like sensor domain (PAS domain)"/>
    <property type="match status" value="1"/>
</dbReference>
<evidence type="ECO:0000259" key="4">
    <source>
        <dbReference type="Pfam" id="PF08448"/>
    </source>
</evidence>
<feature type="domain" description="Bacterioopsin transcriptional activator GAF and HTH associated" evidence="6">
    <location>
        <begin position="434"/>
        <end position="587"/>
    </location>
</feature>
<dbReference type="EMBL" id="CP024047">
    <property type="protein sequence ID" value="AXR78650.1"/>
    <property type="molecule type" value="Genomic_DNA"/>
</dbReference>
<dbReference type="SUPFAM" id="SSF55781">
    <property type="entry name" value="GAF domain-like"/>
    <property type="match status" value="1"/>
</dbReference>
<dbReference type="InterPro" id="IPR035965">
    <property type="entry name" value="PAS-like_dom_sf"/>
</dbReference>
<dbReference type="InterPro" id="IPR031803">
    <property type="entry name" value="BAT_GAF/HTH-assoc"/>
</dbReference>
<evidence type="ECO:0000259" key="6">
    <source>
        <dbReference type="Pfam" id="PF15915"/>
    </source>
</evidence>
<dbReference type="AlphaFoldDB" id="A0A346PGK5"/>
<gene>
    <name evidence="7" type="ORF">AArc1_2335</name>
</gene>
<accession>A0A346PGK5</accession>
<organism evidence="7 8">
    <name type="scientific">Natrarchaeobaculum sulfurireducens</name>
    <dbReference type="NCBI Taxonomy" id="2044521"/>
    <lineage>
        <taxon>Archaea</taxon>
        <taxon>Methanobacteriati</taxon>
        <taxon>Methanobacteriota</taxon>
        <taxon>Stenosarchaea group</taxon>
        <taxon>Halobacteria</taxon>
        <taxon>Halobacteriales</taxon>
        <taxon>Natrialbaceae</taxon>
        <taxon>Natrarchaeobaculum</taxon>
    </lineage>
</organism>
<dbReference type="SUPFAM" id="SSF88659">
    <property type="entry name" value="Sigma3 and sigma4 domains of RNA polymerase sigma factors"/>
    <property type="match status" value="1"/>
</dbReference>
<dbReference type="InterPro" id="IPR029016">
    <property type="entry name" value="GAF-like_dom_sf"/>
</dbReference>
<dbReference type="Pfam" id="PF15915">
    <property type="entry name" value="BAT"/>
    <property type="match status" value="1"/>
</dbReference>
<name>A0A346PGK5_9EURY</name>
<dbReference type="Proteomes" id="UP000258707">
    <property type="component" value="Chromosome"/>
</dbReference>
<dbReference type="Pfam" id="PF13185">
    <property type="entry name" value="GAF_2"/>
    <property type="match status" value="1"/>
</dbReference>